<feature type="transmembrane region" description="Helical" evidence="9">
    <location>
        <begin position="82"/>
        <end position="105"/>
    </location>
</feature>
<feature type="domain" description="ABC transmembrane type-1" evidence="11">
    <location>
        <begin position="35"/>
        <end position="342"/>
    </location>
</feature>
<name>A0AAN5I8R9_9BILA</name>
<evidence type="ECO:0000256" key="3">
    <source>
        <dbReference type="ARBA" id="ARBA00022692"/>
    </source>
</evidence>
<dbReference type="PROSITE" id="PS50893">
    <property type="entry name" value="ABC_TRANSPORTER_2"/>
    <property type="match status" value="2"/>
</dbReference>
<feature type="transmembrane region" description="Helical" evidence="9">
    <location>
        <begin position="676"/>
        <end position="696"/>
    </location>
</feature>
<feature type="compositionally biased region" description="Basic and acidic residues" evidence="8">
    <location>
        <begin position="618"/>
        <end position="628"/>
    </location>
</feature>
<keyword evidence="2" id="KW-0813">Transport</keyword>
<dbReference type="InterPro" id="IPR011527">
    <property type="entry name" value="ABC1_TM_dom"/>
</dbReference>
<dbReference type="Gene3D" id="3.40.50.300">
    <property type="entry name" value="P-loop containing nucleotide triphosphate hydrolases"/>
    <property type="match status" value="2"/>
</dbReference>
<dbReference type="GO" id="GO:0140359">
    <property type="term" value="F:ABC-type transporter activity"/>
    <property type="evidence" value="ECO:0007669"/>
    <property type="project" value="InterPro"/>
</dbReference>
<dbReference type="Pfam" id="PF00005">
    <property type="entry name" value="ABC_tran"/>
    <property type="match status" value="2"/>
</dbReference>
<dbReference type="CDD" id="cd18577">
    <property type="entry name" value="ABC_6TM_Pgp_ABCB1_D1_like"/>
    <property type="match status" value="1"/>
</dbReference>
<evidence type="ECO:0000259" key="10">
    <source>
        <dbReference type="PROSITE" id="PS50893"/>
    </source>
</evidence>
<keyword evidence="13" id="KW-1185">Reference proteome</keyword>
<dbReference type="FunFam" id="1.20.1560.10:FF:000440">
    <property type="entry name" value="Uncharacterized protein"/>
    <property type="match status" value="1"/>
</dbReference>
<comment type="subcellular location">
    <subcellularLocation>
        <location evidence="1">Membrane</location>
        <topology evidence="1">Multi-pass membrane protein</topology>
    </subcellularLocation>
</comment>
<feature type="domain" description="ABC transporter" evidence="10">
    <location>
        <begin position="989"/>
        <end position="1225"/>
    </location>
</feature>
<comment type="caution">
    <text evidence="12">The sequence shown here is derived from an EMBL/GenBank/DDBJ whole genome shotgun (WGS) entry which is preliminary data.</text>
</comment>
<evidence type="ECO:0000256" key="5">
    <source>
        <dbReference type="ARBA" id="ARBA00022840"/>
    </source>
</evidence>
<feature type="transmembrane region" description="Helical" evidence="9">
    <location>
        <begin position="31"/>
        <end position="62"/>
    </location>
</feature>
<evidence type="ECO:0000256" key="8">
    <source>
        <dbReference type="SAM" id="MobiDB-lite"/>
    </source>
</evidence>
<keyword evidence="7 9" id="KW-0472">Membrane</keyword>
<evidence type="ECO:0000313" key="13">
    <source>
        <dbReference type="Proteomes" id="UP001328107"/>
    </source>
</evidence>
<reference evidence="13" key="1">
    <citation type="submission" date="2022-10" db="EMBL/GenBank/DDBJ databases">
        <title>Genome assembly of Pristionchus species.</title>
        <authorList>
            <person name="Yoshida K."/>
            <person name="Sommer R.J."/>
        </authorList>
    </citation>
    <scope>NUCLEOTIDE SEQUENCE [LARGE SCALE GENOMIC DNA]</scope>
    <source>
        <strain evidence="13">RS5460</strain>
    </source>
</reference>
<dbReference type="FunFam" id="3.40.50.300:FF:000967">
    <property type="entry name" value="ABC multidrug transporter mdr4"/>
    <property type="match status" value="1"/>
</dbReference>
<keyword evidence="5" id="KW-0067">ATP-binding</keyword>
<dbReference type="PROSITE" id="PS00211">
    <property type="entry name" value="ABC_TRANSPORTER_1"/>
    <property type="match status" value="2"/>
</dbReference>
<keyword evidence="6 9" id="KW-1133">Transmembrane helix</keyword>
<feature type="transmembrane region" description="Helical" evidence="9">
    <location>
        <begin position="796"/>
        <end position="825"/>
    </location>
</feature>
<dbReference type="InterPro" id="IPR003593">
    <property type="entry name" value="AAA+_ATPase"/>
</dbReference>
<dbReference type="GO" id="GO:0005524">
    <property type="term" value="F:ATP binding"/>
    <property type="evidence" value="ECO:0007669"/>
    <property type="project" value="UniProtKB-KW"/>
</dbReference>
<keyword evidence="3 9" id="KW-0812">Transmembrane</keyword>
<dbReference type="SUPFAM" id="SSF90123">
    <property type="entry name" value="ABC transporter transmembrane region"/>
    <property type="match status" value="2"/>
</dbReference>
<dbReference type="PROSITE" id="PS50929">
    <property type="entry name" value="ABC_TM1F"/>
    <property type="match status" value="2"/>
</dbReference>
<evidence type="ECO:0008006" key="14">
    <source>
        <dbReference type="Google" id="ProtNLM"/>
    </source>
</evidence>
<evidence type="ECO:0000256" key="9">
    <source>
        <dbReference type="SAM" id="Phobius"/>
    </source>
</evidence>
<dbReference type="FunFam" id="3.40.50.300:FF:002283">
    <property type="entry name" value="p-GlycoProtein related"/>
    <property type="match status" value="1"/>
</dbReference>
<evidence type="ECO:0000259" key="11">
    <source>
        <dbReference type="PROSITE" id="PS50929"/>
    </source>
</evidence>
<dbReference type="Pfam" id="PF00664">
    <property type="entry name" value="ABC_membrane"/>
    <property type="match status" value="2"/>
</dbReference>
<dbReference type="GO" id="GO:0016020">
    <property type="term" value="C:membrane"/>
    <property type="evidence" value="ECO:0007669"/>
    <property type="project" value="UniProtKB-SubCell"/>
</dbReference>
<feature type="region of interest" description="Disordered" evidence="8">
    <location>
        <begin position="618"/>
        <end position="651"/>
    </location>
</feature>
<dbReference type="InterPro" id="IPR036640">
    <property type="entry name" value="ABC1_TM_sf"/>
</dbReference>
<proteinExistence type="predicted"/>
<feature type="non-terminal residue" evidence="12">
    <location>
        <position position="1229"/>
    </location>
</feature>
<evidence type="ECO:0000256" key="6">
    <source>
        <dbReference type="ARBA" id="ARBA00022989"/>
    </source>
</evidence>
<feature type="transmembrane region" description="Helical" evidence="9">
    <location>
        <begin position="708"/>
        <end position="736"/>
    </location>
</feature>
<accession>A0AAN5I8R9</accession>
<feature type="non-terminal residue" evidence="12">
    <location>
        <position position="1"/>
    </location>
</feature>
<evidence type="ECO:0000313" key="12">
    <source>
        <dbReference type="EMBL" id="GMR54436.1"/>
    </source>
</evidence>
<gene>
    <name evidence="12" type="ORF">PMAYCL1PPCAC_24631</name>
</gene>
<dbReference type="AlphaFoldDB" id="A0AAN5I8R9"/>
<dbReference type="Gene3D" id="1.20.1560.10">
    <property type="entry name" value="ABC transporter type 1, transmembrane domain"/>
    <property type="match status" value="1"/>
</dbReference>
<evidence type="ECO:0000256" key="7">
    <source>
        <dbReference type="ARBA" id="ARBA00023136"/>
    </source>
</evidence>
<dbReference type="PANTHER" id="PTHR24221">
    <property type="entry name" value="ATP-BINDING CASSETTE SUB-FAMILY B"/>
    <property type="match status" value="1"/>
</dbReference>
<keyword evidence="4" id="KW-0547">Nucleotide-binding</keyword>
<feature type="domain" description="ABC transmembrane type-1" evidence="11">
    <location>
        <begin position="673"/>
        <end position="930"/>
    </location>
</feature>
<dbReference type="PANTHER" id="PTHR24221:SF617">
    <property type="entry name" value="P-GLYCOPROTEIN RELATED"/>
    <property type="match status" value="1"/>
</dbReference>
<sequence length="1229" mass="136543">RSDGDEDEDFSSIKPVPFLQLFRFASRKERVAICAAIVLSAIIGMCCPAHIYLCGVITTLYVDVKEPKGNLEFLHQIWWLSSLYGVFFVFTFTVGYIENWLHVWASERISQRIRSEFIASVLSREAFNEDEASTGELSNRLSSNIDRIKDGIGDNIGTFVRSASMFISGTILSFYLDWRTTLLLIWSGPICLLNSSLIPLLSSSASSKVVQLSDEANGISEEAILNIKTVASCNGEKTMIEVPELFSHLLSRDCTFHLQRYSSSLLSAISPSLRCGFITALFESIAPTIHMIFHTIGVWYGTVGYHDGRIQGAGSVLAVVGVAMGSSSSFTRLGPHLMAVVKARAAAAKVYSTIDSKPSEDKVLVEKIDPVNAEMRISFENVSYTFPTRSQPVLQSLSFSLSPGESLGLVGKSGCGKSTTLKLVTRFLSADSGRIVLDGRLLERYDKKKWRRMVGVVSQEPALFNGSIIDNICLGRPFTKEEVERACKIAYAHDFIMGLEEGYSTLLGPSGVSLSGGQKQRIAIARAIVSNPRLLLLDEATSALDTKSERIVQEALDSASEGRTTIVVAHRLSTIKNVNRVIVMEEGKIVESGGYDELRLRPDGIFARMIAAQAIERKEEEEREMAETEKEESEMDDAVKSNDSSVEVDDEQFPTTKGGLFSLFLYNKKRASITTILSLMRGVELPLLALSFYFVFSSLKDDEYQTTLFWTMIGTIILGIYVFFVVLISYTTHVYFGELTLRDLRIACFSSLMSRPMAYFDRKETSPAATSVLLSQQPPIALHIINNSMSNLIENFFAGVVIAVMTFGICIPNGFIGIVYIAIFFTTFAFVEKYSDRAYNEVVEIDKSGELAMEIFDNVSTIQQLAVESHFQERFDEIQMKRRKPLSLKIRCLSMVHAINESEVMLLDFMATTIGIYFVYTGRIDIKQMYGTEVFISWLGCTAICMSESFKDIITATSAARLLFKLIDPTMKEMKEEEDNGEKKVHGSVRADSISFSYPSRPQKPILSDLSFNVSEGRSLALVGPSGGGKSTVVNLVERFYNPTQGQLYLDDSPFSSISSNSLRSAIALVSQEPVLFRGSIVDNVRLGVEDASEEEVMEACRMANAHEFIRNFPEGYSTPVGEKGRSLSGGQKQRIAIARALVRNPRVIVLDEATSALDTQSEQVVREALLTSARGRTSITIAHRLDTIRHCEEICFVEGGRIVERGSHEELMERRGRYAEMVEQQRLS</sequence>
<dbReference type="InterPro" id="IPR003439">
    <property type="entry name" value="ABC_transporter-like_ATP-bd"/>
</dbReference>
<dbReference type="InterPro" id="IPR027417">
    <property type="entry name" value="P-loop_NTPase"/>
</dbReference>
<dbReference type="EMBL" id="BTRK01000005">
    <property type="protein sequence ID" value="GMR54436.1"/>
    <property type="molecule type" value="Genomic_DNA"/>
</dbReference>
<protein>
    <recommendedName>
        <fullName evidence="14">ABC transporter ATP-binding protein</fullName>
    </recommendedName>
</protein>
<dbReference type="Proteomes" id="UP001328107">
    <property type="component" value="Unassembled WGS sequence"/>
</dbReference>
<evidence type="ECO:0000256" key="2">
    <source>
        <dbReference type="ARBA" id="ARBA00022448"/>
    </source>
</evidence>
<dbReference type="InterPro" id="IPR017871">
    <property type="entry name" value="ABC_transporter-like_CS"/>
</dbReference>
<feature type="domain" description="ABC transporter" evidence="10">
    <location>
        <begin position="377"/>
        <end position="611"/>
    </location>
</feature>
<evidence type="ECO:0000256" key="1">
    <source>
        <dbReference type="ARBA" id="ARBA00004141"/>
    </source>
</evidence>
<dbReference type="InterPro" id="IPR039421">
    <property type="entry name" value="Type_1_exporter"/>
</dbReference>
<dbReference type="SUPFAM" id="SSF52540">
    <property type="entry name" value="P-loop containing nucleoside triphosphate hydrolases"/>
    <property type="match status" value="2"/>
</dbReference>
<dbReference type="SMART" id="SM00382">
    <property type="entry name" value="AAA"/>
    <property type="match status" value="2"/>
</dbReference>
<evidence type="ECO:0000256" key="4">
    <source>
        <dbReference type="ARBA" id="ARBA00022741"/>
    </source>
</evidence>
<feature type="transmembrane region" description="Helical" evidence="9">
    <location>
        <begin position="904"/>
        <end position="920"/>
    </location>
</feature>
<dbReference type="GO" id="GO:0016887">
    <property type="term" value="F:ATP hydrolysis activity"/>
    <property type="evidence" value="ECO:0007669"/>
    <property type="project" value="InterPro"/>
</dbReference>
<organism evidence="12 13">
    <name type="scientific">Pristionchus mayeri</name>
    <dbReference type="NCBI Taxonomy" id="1317129"/>
    <lineage>
        <taxon>Eukaryota</taxon>
        <taxon>Metazoa</taxon>
        <taxon>Ecdysozoa</taxon>
        <taxon>Nematoda</taxon>
        <taxon>Chromadorea</taxon>
        <taxon>Rhabditida</taxon>
        <taxon>Rhabditina</taxon>
        <taxon>Diplogasteromorpha</taxon>
        <taxon>Diplogasteroidea</taxon>
        <taxon>Neodiplogasteridae</taxon>
        <taxon>Pristionchus</taxon>
    </lineage>
</organism>